<proteinExistence type="predicted"/>
<evidence type="ECO:0000313" key="2">
    <source>
        <dbReference type="Proteomes" id="UP000574390"/>
    </source>
</evidence>
<dbReference type="AlphaFoldDB" id="A0A7J6S3L2"/>
<dbReference type="EMBL" id="JABANM010017722">
    <property type="protein sequence ID" value="KAF4727283.1"/>
    <property type="molecule type" value="Genomic_DNA"/>
</dbReference>
<reference evidence="1 2" key="1">
    <citation type="submission" date="2020-04" db="EMBL/GenBank/DDBJ databases">
        <title>Perkinsus olseni comparative genomics.</title>
        <authorList>
            <person name="Bogema D.R."/>
        </authorList>
    </citation>
    <scope>NUCLEOTIDE SEQUENCE [LARGE SCALE GENOMIC DNA]</scope>
    <source>
        <strain evidence="1">ATCC PRA-205</strain>
    </source>
</reference>
<gene>
    <name evidence="1" type="ORF">FOZ62_022427</name>
</gene>
<name>A0A7J6S3L2_PEROL</name>
<evidence type="ECO:0000313" key="1">
    <source>
        <dbReference type="EMBL" id="KAF4727283.1"/>
    </source>
</evidence>
<feature type="non-terminal residue" evidence="1">
    <location>
        <position position="1"/>
    </location>
</feature>
<protein>
    <submittedName>
        <fullName evidence="1">Uncharacterized protein</fullName>
    </submittedName>
</protein>
<feature type="non-terminal residue" evidence="1">
    <location>
        <position position="158"/>
    </location>
</feature>
<organism evidence="1 2">
    <name type="scientific">Perkinsus olseni</name>
    <name type="common">Perkinsus atlanticus</name>
    <dbReference type="NCBI Taxonomy" id="32597"/>
    <lineage>
        <taxon>Eukaryota</taxon>
        <taxon>Sar</taxon>
        <taxon>Alveolata</taxon>
        <taxon>Perkinsozoa</taxon>
        <taxon>Perkinsea</taxon>
        <taxon>Perkinsida</taxon>
        <taxon>Perkinsidae</taxon>
        <taxon>Perkinsus</taxon>
    </lineage>
</organism>
<comment type="caution">
    <text evidence="1">The sequence shown here is derived from an EMBL/GenBank/DDBJ whole genome shotgun (WGS) entry which is preliminary data.</text>
</comment>
<sequence length="158" mass="17377">TSDDIEILNGTCVYMLDGLNADGAVQLSIGMLIKSNPPDSEVGDYGTLKLQWSIVENDNSPAALSMEASGNTQLNFGSEDIYLRLEMVPEKNISYNDRYSVMHIDARMLSYLRDASHEVANLLTPWYYIAGSGDTSGFDLYSNTVKTSSADHSFSTKQ</sequence>
<dbReference type="Proteomes" id="UP000574390">
    <property type="component" value="Unassembled WGS sequence"/>
</dbReference>
<accession>A0A7J6S3L2</accession>